<feature type="transmembrane region" description="Helical" evidence="9">
    <location>
        <begin position="263"/>
        <end position="279"/>
    </location>
</feature>
<dbReference type="PANTHER" id="PTHR43448">
    <property type="entry name" value="PROTOHEME IX FARNESYLTRANSFERASE, MITOCHONDRIAL"/>
    <property type="match status" value="1"/>
</dbReference>
<comment type="pathway">
    <text evidence="9">Porphyrin-containing compound metabolism; heme O biosynthesis; heme O from protoheme: step 1/1.</text>
</comment>
<dbReference type="InterPro" id="IPR006369">
    <property type="entry name" value="Protohaem_IX_farnesylTrfase"/>
</dbReference>
<dbReference type="GO" id="GO:0048034">
    <property type="term" value="P:heme O biosynthetic process"/>
    <property type="evidence" value="ECO:0007669"/>
    <property type="project" value="UniProtKB-UniRule"/>
</dbReference>
<feature type="transmembrane region" description="Helical" evidence="9">
    <location>
        <begin position="108"/>
        <end position="126"/>
    </location>
</feature>
<comment type="caution">
    <text evidence="10">The sequence shown here is derived from an EMBL/GenBank/DDBJ whole genome shotgun (WGS) entry which is preliminary data.</text>
</comment>
<dbReference type="Proteomes" id="UP000033815">
    <property type="component" value="Unassembled WGS sequence"/>
</dbReference>
<dbReference type="PROSITE" id="PS00943">
    <property type="entry name" value="UBIA"/>
    <property type="match status" value="1"/>
</dbReference>
<name>A0A837I7L5_9BACT</name>
<evidence type="ECO:0000256" key="8">
    <source>
        <dbReference type="ARBA" id="ARBA00047690"/>
    </source>
</evidence>
<feature type="transmembrane region" description="Helical" evidence="9">
    <location>
        <begin position="232"/>
        <end position="251"/>
    </location>
</feature>
<evidence type="ECO:0000256" key="2">
    <source>
        <dbReference type="ARBA" id="ARBA00022475"/>
    </source>
</evidence>
<dbReference type="PANTHER" id="PTHR43448:SF2">
    <property type="entry name" value="PROTOHEME IX FARNESYLTRANSFERASE, MITOCHONDRIAL"/>
    <property type="match status" value="1"/>
</dbReference>
<dbReference type="GO" id="GO:0008495">
    <property type="term" value="F:protoheme IX farnesyltransferase activity"/>
    <property type="evidence" value="ECO:0007669"/>
    <property type="project" value="UniProtKB-UniRule"/>
</dbReference>
<evidence type="ECO:0000256" key="6">
    <source>
        <dbReference type="ARBA" id="ARBA00023133"/>
    </source>
</evidence>
<feature type="transmembrane region" description="Helical" evidence="9">
    <location>
        <begin position="79"/>
        <end position="102"/>
    </location>
</feature>
<keyword evidence="6 9" id="KW-0350">Heme biosynthesis</keyword>
<comment type="miscellaneous">
    <text evidence="9">Carbon 2 of the heme B porphyrin ring is defined according to the Fischer nomenclature.</text>
</comment>
<organism evidence="10 11">
    <name type="scientific">Candidatus Nomurabacteria bacterium GW2011_GWB1_44_12</name>
    <dbReference type="NCBI Taxonomy" id="1618748"/>
    <lineage>
        <taxon>Bacteria</taxon>
        <taxon>Candidatus Nomuraibacteriota</taxon>
    </lineage>
</organism>
<comment type="function">
    <text evidence="9">Converts heme B (protoheme IX) to heme O by substitution of the vinyl group on carbon 2 of heme B porphyrin ring with a hydroxyethyl farnesyl side group.</text>
</comment>
<dbReference type="Pfam" id="PF01040">
    <property type="entry name" value="UbiA"/>
    <property type="match status" value="1"/>
</dbReference>
<evidence type="ECO:0000256" key="4">
    <source>
        <dbReference type="ARBA" id="ARBA00022692"/>
    </source>
</evidence>
<evidence type="ECO:0000256" key="1">
    <source>
        <dbReference type="ARBA" id="ARBA00004651"/>
    </source>
</evidence>
<proteinExistence type="inferred from homology"/>
<dbReference type="UniPathway" id="UPA00834">
    <property type="reaction ID" value="UER00712"/>
</dbReference>
<evidence type="ECO:0000256" key="3">
    <source>
        <dbReference type="ARBA" id="ARBA00022679"/>
    </source>
</evidence>
<feature type="transmembrane region" description="Helical" evidence="9">
    <location>
        <begin position="12"/>
        <end position="28"/>
    </location>
</feature>
<dbReference type="CDD" id="cd13957">
    <property type="entry name" value="PT_UbiA_Cox10"/>
    <property type="match status" value="1"/>
</dbReference>
<evidence type="ECO:0000313" key="10">
    <source>
        <dbReference type="EMBL" id="KKT36788.1"/>
    </source>
</evidence>
<dbReference type="InterPro" id="IPR000537">
    <property type="entry name" value="UbiA_prenyltransferase"/>
</dbReference>
<dbReference type="InterPro" id="IPR044878">
    <property type="entry name" value="UbiA_sf"/>
</dbReference>
<dbReference type="FunFam" id="1.10.357.140:FF:000001">
    <property type="entry name" value="Protoheme IX farnesyltransferase"/>
    <property type="match status" value="1"/>
</dbReference>
<keyword evidence="3 9" id="KW-0808">Transferase</keyword>
<keyword evidence="4 9" id="KW-0812">Transmembrane</keyword>
<comment type="catalytic activity">
    <reaction evidence="8 9">
        <text>heme b + (2E,6E)-farnesyl diphosphate + H2O = Fe(II)-heme o + diphosphate</text>
        <dbReference type="Rhea" id="RHEA:28070"/>
        <dbReference type="ChEBI" id="CHEBI:15377"/>
        <dbReference type="ChEBI" id="CHEBI:33019"/>
        <dbReference type="ChEBI" id="CHEBI:60344"/>
        <dbReference type="ChEBI" id="CHEBI:60530"/>
        <dbReference type="ChEBI" id="CHEBI:175763"/>
        <dbReference type="EC" id="2.5.1.141"/>
    </reaction>
</comment>
<comment type="subcellular location">
    <subcellularLocation>
        <location evidence="1 9">Cell membrane</location>
        <topology evidence="1 9">Multi-pass membrane protein</topology>
    </subcellularLocation>
</comment>
<keyword evidence="5 9" id="KW-1133">Transmembrane helix</keyword>
<dbReference type="NCBIfam" id="NF003348">
    <property type="entry name" value="PRK04375.1-1"/>
    <property type="match status" value="1"/>
</dbReference>
<dbReference type="EC" id="2.5.1.141" evidence="9"/>
<reference evidence="10 11" key="1">
    <citation type="journal article" date="2015" name="Nature">
        <title>rRNA introns, odd ribosomes, and small enigmatic genomes across a large radiation of phyla.</title>
        <authorList>
            <person name="Brown C.T."/>
            <person name="Hug L.A."/>
            <person name="Thomas B.C."/>
            <person name="Sharon I."/>
            <person name="Castelle C.J."/>
            <person name="Singh A."/>
            <person name="Wilkins M.J."/>
            <person name="Williams K.H."/>
            <person name="Banfield J.F."/>
        </authorList>
    </citation>
    <scope>NUCLEOTIDE SEQUENCE [LARGE SCALE GENOMIC DNA]</scope>
</reference>
<dbReference type="Gene3D" id="1.10.357.140">
    <property type="entry name" value="UbiA prenyltransferase"/>
    <property type="match status" value="1"/>
</dbReference>
<evidence type="ECO:0000256" key="7">
    <source>
        <dbReference type="ARBA" id="ARBA00023136"/>
    </source>
</evidence>
<feature type="transmembrane region" description="Helical" evidence="9">
    <location>
        <begin position="158"/>
        <end position="181"/>
    </location>
</feature>
<dbReference type="GO" id="GO:0005886">
    <property type="term" value="C:plasma membrane"/>
    <property type="evidence" value="ECO:0007669"/>
    <property type="project" value="UniProtKB-SubCell"/>
</dbReference>
<dbReference type="EMBL" id="LCHP01000004">
    <property type="protein sequence ID" value="KKT36788.1"/>
    <property type="molecule type" value="Genomic_DNA"/>
</dbReference>
<feature type="transmembrane region" description="Helical" evidence="9">
    <location>
        <begin position="133"/>
        <end position="152"/>
    </location>
</feature>
<keyword evidence="7 9" id="KW-0472">Membrane</keyword>
<feature type="transmembrane region" description="Helical" evidence="9">
    <location>
        <begin position="207"/>
        <end position="226"/>
    </location>
</feature>
<accession>A0A837I7L5</accession>
<evidence type="ECO:0000256" key="9">
    <source>
        <dbReference type="HAMAP-Rule" id="MF_00154"/>
    </source>
</evidence>
<protein>
    <recommendedName>
        <fullName evidence="9">Protoheme IX farnesyltransferase</fullName>
        <ecNumber evidence="9">2.5.1.141</ecNumber>
    </recommendedName>
    <alternativeName>
        <fullName evidence="9">Heme B farnesyltransferase</fullName>
    </alternativeName>
    <alternativeName>
        <fullName evidence="9">Heme O synthase</fullName>
    </alternativeName>
</protein>
<sequence>MKDYFSITKPGIIGGNAITVVAGFLLASGGDVDWWLLLATLVGLSLVVAGGCVINNYIDRDIDGMMERTKDRALVIGTITPRIALIYGKVLAIFGLGVLAFYTNLLTTAMAVLGLFVYVVVYSLWLKRTSTHGTIVGSISGAMPPVVGYLAVSGSIDLGAVILFFILALWQMPHSFAIAIYRLEDYTKAGIPVLPVKRGIAITKIHMLIYTALFVMATFALAVFGYTGYEYLLVMVILGLGWLGLSASGFYSTNNKFWSRNMFVYSIAILVVFSIMIAIEGF</sequence>
<comment type="similarity">
    <text evidence="9">Belongs to the UbiA prenyltransferase family. Protoheme IX farnesyltransferase subfamily.</text>
</comment>
<dbReference type="HAMAP" id="MF_00154">
    <property type="entry name" value="CyoE_CtaB"/>
    <property type="match status" value="1"/>
</dbReference>
<dbReference type="NCBIfam" id="TIGR01473">
    <property type="entry name" value="cyoE_ctaB"/>
    <property type="match status" value="1"/>
</dbReference>
<gene>
    <name evidence="9" type="primary">ctaB</name>
    <name evidence="10" type="ORF">UW25_C0004G0116</name>
</gene>
<evidence type="ECO:0000256" key="5">
    <source>
        <dbReference type="ARBA" id="ARBA00022989"/>
    </source>
</evidence>
<keyword evidence="2 9" id="KW-1003">Cell membrane</keyword>
<dbReference type="AlphaFoldDB" id="A0A837I7L5"/>
<evidence type="ECO:0000313" key="11">
    <source>
        <dbReference type="Proteomes" id="UP000033815"/>
    </source>
</evidence>
<feature type="transmembrane region" description="Helical" evidence="9">
    <location>
        <begin position="34"/>
        <end position="58"/>
    </location>
</feature>
<dbReference type="InterPro" id="IPR030470">
    <property type="entry name" value="UbiA_prenylTrfase_CS"/>
</dbReference>